<protein>
    <submittedName>
        <fullName evidence="1">Uncharacterized protein</fullName>
    </submittedName>
</protein>
<gene>
    <name evidence="1" type="ORF">OFUS_LOCUS26861</name>
</gene>
<dbReference type="AlphaFoldDB" id="A0A8S4QAB1"/>
<name>A0A8S4QAB1_OWEFU</name>
<dbReference type="Proteomes" id="UP000749559">
    <property type="component" value="Unassembled WGS sequence"/>
</dbReference>
<evidence type="ECO:0000313" key="1">
    <source>
        <dbReference type="EMBL" id="CAH1803250.1"/>
    </source>
</evidence>
<proteinExistence type="predicted"/>
<comment type="caution">
    <text evidence="1">The sequence shown here is derived from an EMBL/GenBank/DDBJ whole genome shotgun (WGS) entry which is preliminary data.</text>
</comment>
<evidence type="ECO:0000313" key="2">
    <source>
        <dbReference type="Proteomes" id="UP000749559"/>
    </source>
</evidence>
<accession>A0A8S4QAB1</accession>
<organism evidence="1 2">
    <name type="scientific">Owenia fusiformis</name>
    <name type="common">Polychaete worm</name>
    <dbReference type="NCBI Taxonomy" id="6347"/>
    <lineage>
        <taxon>Eukaryota</taxon>
        <taxon>Metazoa</taxon>
        <taxon>Spiralia</taxon>
        <taxon>Lophotrochozoa</taxon>
        <taxon>Annelida</taxon>
        <taxon>Polychaeta</taxon>
        <taxon>Sedentaria</taxon>
        <taxon>Canalipalpata</taxon>
        <taxon>Sabellida</taxon>
        <taxon>Oweniida</taxon>
        <taxon>Oweniidae</taxon>
        <taxon>Owenia</taxon>
    </lineage>
</organism>
<keyword evidence="2" id="KW-1185">Reference proteome</keyword>
<reference evidence="1" key="1">
    <citation type="submission" date="2022-03" db="EMBL/GenBank/DDBJ databases">
        <authorList>
            <person name="Martin C."/>
        </authorList>
    </citation>
    <scope>NUCLEOTIDE SEQUENCE</scope>
</reference>
<sequence>MKIINTKFIFLVTIAASYVEQIQNSSIKHRGEHFEGTIFETSLEKLGDSHSSKPQSLTFLNQNNAETSFRKRIIPESKFKGNAKKSRLRRATRKSRKNKKINIHAVPVMKSPYALSGRFDLNGNIQCNWTAKSRSNMKLYTDSPHQGSRGSIETYIGIQYTRNYYIYGQSHRIIMMRLAYTDHGLYQEEELR</sequence>
<dbReference type="EMBL" id="CAIIXF020000369">
    <property type="protein sequence ID" value="CAH1803250.1"/>
    <property type="molecule type" value="Genomic_DNA"/>
</dbReference>